<proteinExistence type="predicted"/>
<dbReference type="Proteomes" id="UP000249377">
    <property type="component" value="Unassembled WGS sequence"/>
</dbReference>
<evidence type="ECO:0000313" key="5">
    <source>
        <dbReference type="Proteomes" id="UP000249377"/>
    </source>
</evidence>
<dbReference type="SMART" id="SM00646">
    <property type="entry name" value="Ami_3"/>
    <property type="match status" value="1"/>
</dbReference>
<dbReference type="Pfam" id="PF01520">
    <property type="entry name" value="Amidase_3"/>
    <property type="match status" value="1"/>
</dbReference>
<dbReference type="CDD" id="cd02696">
    <property type="entry name" value="MurNAc-LAA"/>
    <property type="match status" value="1"/>
</dbReference>
<dbReference type="Gene3D" id="3.40.630.40">
    <property type="entry name" value="Zn-dependent exopeptidases"/>
    <property type="match status" value="1"/>
</dbReference>
<dbReference type="AlphaFoldDB" id="A0A328UIM1"/>
<keyword evidence="1" id="KW-0378">Hydrolase</keyword>
<dbReference type="GO" id="GO:0009253">
    <property type="term" value="P:peptidoglycan catabolic process"/>
    <property type="evidence" value="ECO:0007669"/>
    <property type="project" value="InterPro"/>
</dbReference>
<dbReference type="EMBL" id="QLYR01000005">
    <property type="protein sequence ID" value="RAQ28548.1"/>
    <property type="molecule type" value="Genomic_DNA"/>
</dbReference>
<dbReference type="SUPFAM" id="SSF53187">
    <property type="entry name" value="Zn-dependent exopeptidases"/>
    <property type="match status" value="1"/>
</dbReference>
<gene>
    <name evidence="4" type="ORF">DPQ25_09100</name>
</gene>
<keyword evidence="5" id="KW-1185">Reference proteome</keyword>
<dbReference type="InterPro" id="IPR050695">
    <property type="entry name" value="N-acetylmuramoyl_amidase_3"/>
</dbReference>
<protein>
    <submittedName>
        <fullName evidence="4">N-acetylmuramoyl-L-alanine amidase</fullName>
    </submittedName>
</protein>
<organism evidence="4 5">
    <name type="scientific">Hydrogeniiclostridium mannosilyticum</name>
    <dbReference type="NCBI Taxonomy" id="2764322"/>
    <lineage>
        <taxon>Bacteria</taxon>
        <taxon>Bacillati</taxon>
        <taxon>Bacillota</taxon>
        <taxon>Clostridia</taxon>
        <taxon>Eubacteriales</taxon>
        <taxon>Acutalibacteraceae</taxon>
        <taxon>Hydrogeniiclostridium</taxon>
    </lineage>
</organism>
<evidence type="ECO:0000313" key="4">
    <source>
        <dbReference type="EMBL" id="RAQ28548.1"/>
    </source>
</evidence>
<name>A0A328UIM1_9FIRM</name>
<accession>A0A328UIM1</accession>
<dbReference type="InterPro" id="IPR002508">
    <property type="entry name" value="MurNAc-LAA_cat"/>
</dbReference>
<feature type="compositionally biased region" description="Polar residues" evidence="2">
    <location>
        <begin position="1"/>
        <end position="11"/>
    </location>
</feature>
<feature type="domain" description="MurNAc-LAA" evidence="3">
    <location>
        <begin position="87"/>
        <end position="200"/>
    </location>
</feature>
<evidence type="ECO:0000256" key="1">
    <source>
        <dbReference type="ARBA" id="ARBA00022801"/>
    </source>
</evidence>
<dbReference type="GO" id="GO:0030288">
    <property type="term" value="C:outer membrane-bounded periplasmic space"/>
    <property type="evidence" value="ECO:0007669"/>
    <property type="project" value="TreeGrafter"/>
</dbReference>
<dbReference type="PANTHER" id="PTHR30404:SF0">
    <property type="entry name" value="N-ACETYLMURAMOYL-L-ALANINE AMIDASE AMIC"/>
    <property type="match status" value="1"/>
</dbReference>
<feature type="region of interest" description="Disordered" evidence="2">
    <location>
        <begin position="1"/>
        <end position="28"/>
    </location>
</feature>
<dbReference type="PANTHER" id="PTHR30404">
    <property type="entry name" value="N-ACETYLMURAMOYL-L-ALANINE AMIDASE"/>
    <property type="match status" value="1"/>
</dbReference>
<dbReference type="GO" id="GO:0008745">
    <property type="term" value="F:N-acetylmuramoyl-L-alanine amidase activity"/>
    <property type="evidence" value="ECO:0007669"/>
    <property type="project" value="InterPro"/>
</dbReference>
<evidence type="ECO:0000256" key="2">
    <source>
        <dbReference type="SAM" id="MobiDB-lite"/>
    </source>
</evidence>
<evidence type="ECO:0000259" key="3">
    <source>
        <dbReference type="SMART" id="SM00646"/>
    </source>
</evidence>
<reference evidence="4 5" key="1">
    <citation type="submission" date="2018-06" db="EMBL/GenBank/DDBJ databases">
        <title>Noncontiguous genome sequence of Ruminococcaceae bacterium ASD2818.</title>
        <authorList>
            <person name="Chaplin A.V."/>
            <person name="Sokolova S.R."/>
            <person name="Kochetkova T.O."/>
            <person name="Goltsov A.Y."/>
            <person name="Trofimov D.Y."/>
            <person name="Efimov B.A."/>
        </authorList>
    </citation>
    <scope>NUCLEOTIDE SEQUENCE [LARGE SCALE GENOMIC DNA]</scope>
    <source>
        <strain evidence="4 5">ASD2818</strain>
    </source>
</reference>
<sequence length="205" mass="22879">MAAANAVQNTPPVIVLDPGHGGEDGGASAATGALEKEINLNVSLYLREMLEKSGYRVVMTRETDRAINDEGLDTIRERKVSDIHNRMKITKEQGNCILVSIHQNHFSESRYYGTQIFYSTNDSTSKELAESIREQTVALIQPENKRECKPATSSIYLLWHADMPAVLVECGFLSNESEAAKLVTTQYQRQMAFVIYNGLVDYLSD</sequence>
<comment type="caution">
    <text evidence="4">The sequence shown here is derived from an EMBL/GenBank/DDBJ whole genome shotgun (WGS) entry which is preliminary data.</text>
</comment>